<keyword evidence="1" id="KW-0560">Oxidoreductase</keyword>
<keyword evidence="2" id="KW-1185">Reference proteome</keyword>
<proteinExistence type="predicted"/>
<dbReference type="GO" id="GO:0004029">
    <property type="term" value="F:aldehyde dehydrogenase (NAD+) activity"/>
    <property type="evidence" value="ECO:0007669"/>
    <property type="project" value="UniProtKB-EC"/>
</dbReference>
<reference evidence="1 2" key="1">
    <citation type="submission" date="2020-10" db="EMBL/GenBank/DDBJ databases">
        <title>Sequencing the genomes of 1000 actinobacteria strains.</title>
        <authorList>
            <person name="Klenk H.-P."/>
        </authorList>
    </citation>
    <scope>NUCLEOTIDE SEQUENCE [LARGE SCALE GENOMIC DNA]</scope>
    <source>
        <strain evidence="1 2">DSM 7307</strain>
    </source>
</reference>
<dbReference type="EC" id="1.2.1.3" evidence="1"/>
<evidence type="ECO:0000313" key="1">
    <source>
        <dbReference type="EMBL" id="MBE1508643.1"/>
    </source>
</evidence>
<evidence type="ECO:0000313" key="2">
    <source>
        <dbReference type="Proteomes" id="UP000620262"/>
    </source>
</evidence>
<sequence length="39" mass="4243">MTPIFDPGSLPLPIGHFICDRLLPAEDVIDTYRASDGKA</sequence>
<gene>
    <name evidence="1" type="ORF">H4W29_005888</name>
</gene>
<comment type="caution">
    <text evidence="1">The sequence shown here is derived from an EMBL/GenBank/DDBJ whole genome shotgun (WGS) entry which is preliminary data.</text>
</comment>
<accession>A0ABR9IZZ8</accession>
<organism evidence="1 2">
    <name type="scientific">Rhizobium viscosum</name>
    <name type="common">Arthrobacter viscosus</name>
    <dbReference type="NCBI Taxonomy" id="1673"/>
    <lineage>
        <taxon>Bacteria</taxon>
        <taxon>Pseudomonadati</taxon>
        <taxon>Pseudomonadota</taxon>
        <taxon>Alphaproteobacteria</taxon>
        <taxon>Hyphomicrobiales</taxon>
        <taxon>Rhizobiaceae</taxon>
        <taxon>Rhizobium/Agrobacterium group</taxon>
        <taxon>Rhizobium</taxon>
    </lineage>
</organism>
<dbReference type="EMBL" id="JADBEC010000002">
    <property type="protein sequence ID" value="MBE1508643.1"/>
    <property type="molecule type" value="Genomic_DNA"/>
</dbReference>
<name>A0ABR9IZZ8_RHIVS</name>
<protein>
    <submittedName>
        <fullName evidence="1">Aldehyde dehydrogenase (NAD+)</fullName>
        <ecNumber evidence="1">1.2.1.3</ecNumber>
    </submittedName>
</protein>
<dbReference type="Proteomes" id="UP000620262">
    <property type="component" value="Unassembled WGS sequence"/>
</dbReference>